<accession>A0A3R7HK18</accession>
<evidence type="ECO:0000313" key="2">
    <source>
        <dbReference type="Proteomes" id="UP000283805"/>
    </source>
</evidence>
<comment type="caution">
    <text evidence="1">The sequence shown here is derived from an EMBL/GenBank/DDBJ whole genome shotgun (WGS) entry which is preliminary data.</text>
</comment>
<dbReference type="InterPro" id="IPR055944">
    <property type="entry name" value="DUF7522"/>
</dbReference>
<name>A0A3R7HK18_9EURY</name>
<dbReference type="AlphaFoldDB" id="A0A3R7HK18"/>
<dbReference type="EMBL" id="RAPO01000001">
    <property type="protein sequence ID" value="RKD97416.1"/>
    <property type="molecule type" value="Genomic_DNA"/>
</dbReference>
<sequence length="146" mass="15943">MITEEHSTRISEDVATGLVSAARTSLGDTLRSVVYFTPSAFDVLYLRQGLYDSTESARTAKEQLVELERVGFAEVPVRAAIVRREDGTGIGPYEFTVRFHEDGFVVRVLEGDVGTIMTTDSMDLNAFEDAATAVRRLLADASFGGD</sequence>
<proteinExistence type="predicted"/>
<dbReference type="RefSeq" id="WP_120242955.1">
    <property type="nucleotide sequence ID" value="NZ_RAPO01000001.1"/>
</dbReference>
<dbReference type="Pfam" id="PF24366">
    <property type="entry name" value="DUF7522"/>
    <property type="match status" value="1"/>
</dbReference>
<reference evidence="1 2" key="1">
    <citation type="submission" date="2018-09" db="EMBL/GenBank/DDBJ databases">
        <title>Genomic Encyclopedia of Archaeal and Bacterial Type Strains, Phase II (KMG-II): from individual species to whole genera.</title>
        <authorList>
            <person name="Goeker M."/>
        </authorList>
    </citation>
    <scope>NUCLEOTIDE SEQUENCE [LARGE SCALE GENOMIC DNA]</scope>
    <source>
        <strain evidence="1 2">DSM 13151</strain>
    </source>
</reference>
<organism evidence="1 2">
    <name type="scientific">Halopiger aswanensis</name>
    <dbReference type="NCBI Taxonomy" id="148449"/>
    <lineage>
        <taxon>Archaea</taxon>
        <taxon>Methanobacteriati</taxon>
        <taxon>Methanobacteriota</taxon>
        <taxon>Stenosarchaea group</taxon>
        <taxon>Halobacteria</taxon>
        <taxon>Halobacteriales</taxon>
        <taxon>Natrialbaceae</taxon>
        <taxon>Halopiger</taxon>
    </lineage>
</organism>
<evidence type="ECO:0000313" key="1">
    <source>
        <dbReference type="EMBL" id="RKD97416.1"/>
    </source>
</evidence>
<gene>
    <name evidence="1" type="ORF">ATJ93_0402</name>
</gene>
<protein>
    <submittedName>
        <fullName evidence="1">Uncharacterized protein</fullName>
    </submittedName>
</protein>
<keyword evidence="2" id="KW-1185">Reference proteome</keyword>
<dbReference type="Proteomes" id="UP000283805">
    <property type="component" value="Unassembled WGS sequence"/>
</dbReference>
<dbReference type="OrthoDB" id="256252at2157"/>